<dbReference type="RefSeq" id="WP_124694109.1">
    <property type="nucleotide sequence ID" value="NZ_JBHUFE010000016.1"/>
</dbReference>
<sequence>MNKTPAAISRKKRKFKWLPLLFVLILIGGALFYRKPLAQLISTWLGGTSAGTSAVAPSSYPDTSKSTPPVESGMGTVKSTLPAANAANAASTASPSPGSANKKETYIRAAAEIAKSYAAMLPSKAAAILQTQSAEEIIYAMAEMSSIERGHIWSKMDPAKVAEVSFQLKNRSDWTNQEIAQLQKKVNFIKRAELKNSPLNEVAKTYSQMPPAEAAKLIDNLLQTDTAKTLSVVKAMDSSARTRILTVMTDDQTLIASAALIVKAIGR</sequence>
<reference evidence="2 3" key="1">
    <citation type="submission" date="2018-11" db="EMBL/GenBank/DDBJ databases">
        <title>Genome sequence of strain 7197.</title>
        <authorList>
            <person name="Gao J."/>
            <person name="Sun J."/>
        </authorList>
    </citation>
    <scope>NUCLEOTIDE SEQUENCE [LARGE SCALE GENOMIC DNA]</scope>
    <source>
        <strain evidence="2 3">7197</strain>
    </source>
</reference>
<protein>
    <recommendedName>
        <fullName evidence="4">Magnesium transporter MgtE intracellular domain-containing protein</fullName>
    </recommendedName>
</protein>
<comment type="caution">
    <text evidence="2">The sequence shown here is derived from an EMBL/GenBank/DDBJ whole genome shotgun (WGS) entry which is preliminary data.</text>
</comment>
<gene>
    <name evidence="2" type="ORF">EH198_03335</name>
</gene>
<dbReference type="AlphaFoldDB" id="A0A3N9PDT3"/>
<evidence type="ECO:0000256" key="1">
    <source>
        <dbReference type="SAM" id="MobiDB-lite"/>
    </source>
</evidence>
<dbReference type="SUPFAM" id="SSF158791">
    <property type="entry name" value="MgtE N-terminal domain-like"/>
    <property type="match status" value="1"/>
</dbReference>
<dbReference type="OrthoDB" id="2381574at2"/>
<evidence type="ECO:0000313" key="2">
    <source>
        <dbReference type="EMBL" id="RQW13467.1"/>
    </source>
</evidence>
<dbReference type="Proteomes" id="UP000282529">
    <property type="component" value="Unassembled WGS sequence"/>
</dbReference>
<dbReference type="EMBL" id="RQPI01000001">
    <property type="protein sequence ID" value="RQW13467.1"/>
    <property type="molecule type" value="Genomic_DNA"/>
</dbReference>
<proteinExistence type="predicted"/>
<evidence type="ECO:0008006" key="4">
    <source>
        <dbReference type="Google" id="ProtNLM"/>
    </source>
</evidence>
<feature type="region of interest" description="Disordered" evidence="1">
    <location>
        <begin position="53"/>
        <end position="77"/>
    </location>
</feature>
<evidence type="ECO:0000313" key="3">
    <source>
        <dbReference type="Proteomes" id="UP000282529"/>
    </source>
</evidence>
<accession>A0A3N9PDT3</accession>
<keyword evidence="3" id="KW-1185">Reference proteome</keyword>
<feature type="compositionally biased region" description="Polar residues" evidence="1">
    <location>
        <begin position="53"/>
        <end position="69"/>
    </location>
</feature>
<organism evidence="2 3">
    <name type="scientific">Paenibacillus rhizophilus</name>
    <dbReference type="NCBI Taxonomy" id="1850366"/>
    <lineage>
        <taxon>Bacteria</taxon>
        <taxon>Bacillati</taxon>
        <taxon>Bacillota</taxon>
        <taxon>Bacilli</taxon>
        <taxon>Bacillales</taxon>
        <taxon>Paenibacillaceae</taxon>
        <taxon>Paenibacillus</taxon>
    </lineage>
</organism>
<name>A0A3N9PDT3_9BACL</name>